<evidence type="ECO:0000313" key="5">
    <source>
        <dbReference type="Proteomes" id="UP000230551"/>
    </source>
</evidence>
<evidence type="ECO:0000259" key="3">
    <source>
        <dbReference type="Pfam" id="PF17782"/>
    </source>
</evidence>
<sequence>MTGPAGGPDATLRAWAYLARVAEPPCPELIAFVRRVGPQDAAHAIWTGAEPESLTALVAARRETDCSGADLDLLANRGGRLLTFDDDEWPAVALASFRAGAANAKREANAPLALWLLGPARLDQVAERAVTMVGTRAATCYGEQVAGDLTVGVVDRDFAVVSGGAYGIDAAAHRAALAVDGVTAAVLACGIDVPYPAGHSALLHRISQRGLLVTEYPPGVRPARYRFLTRNRLAAALSRTTVVVEAGLRSGAANTAAWARMLGRGVCAVPGPVTSAASAGCHEMLRNGEAELVTRAEHVIELAGRCGELAEEPEHPATVLDHLTPLQQRVYEALPGRGAATVEQIALGAALPPEQVLGPLALLELSGLAESRDGRWRIRRERGLDRGGGDGRSAT</sequence>
<dbReference type="Proteomes" id="UP000230551">
    <property type="component" value="Unassembled WGS sequence"/>
</dbReference>
<evidence type="ECO:0000313" key="4">
    <source>
        <dbReference type="EMBL" id="PIB74652.1"/>
    </source>
</evidence>
<name>A0A2G5P8I0_9MYCO</name>
<keyword evidence="5" id="KW-1185">Reference proteome</keyword>
<dbReference type="InterPro" id="IPR003488">
    <property type="entry name" value="DprA"/>
</dbReference>
<accession>A0A2G5P8I0</accession>
<dbReference type="GO" id="GO:0009294">
    <property type="term" value="P:DNA-mediated transformation"/>
    <property type="evidence" value="ECO:0007669"/>
    <property type="project" value="InterPro"/>
</dbReference>
<dbReference type="SUPFAM" id="SSF102405">
    <property type="entry name" value="MCP/YpsA-like"/>
    <property type="match status" value="1"/>
</dbReference>
<dbReference type="InterPro" id="IPR057666">
    <property type="entry name" value="DrpA_SLOG"/>
</dbReference>
<dbReference type="Gene3D" id="3.40.50.450">
    <property type="match status" value="1"/>
</dbReference>
<feature type="domain" description="Smf/DprA SLOG" evidence="2">
    <location>
        <begin position="81"/>
        <end position="302"/>
    </location>
</feature>
<protein>
    <submittedName>
        <fullName evidence="4">DNA-protecting protein DprA</fullName>
    </submittedName>
</protein>
<comment type="similarity">
    <text evidence="1">Belongs to the DprA/Smf family.</text>
</comment>
<comment type="caution">
    <text evidence="4">The sequence shown here is derived from an EMBL/GenBank/DDBJ whole genome shotgun (WGS) entry which is preliminary data.</text>
</comment>
<dbReference type="STRING" id="85968.GCA_900073015_00402"/>
<evidence type="ECO:0000259" key="2">
    <source>
        <dbReference type="Pfam" id="PF02481"/>
    </source>
</evidence>
<dbReference type="InterPro" id="IPR041614">
    <property type="entry name" value="DprA_WH"/>
</dbReference>
<dbReference type="Pfam" id="PF02481">
    <property type="entry name" value="DNA_processg_A"/>
    <property type="match status" value="1"/>
</dbReference>
<dbReference type="EMBL" id="PDCN02000015">
    <property type="protein sequence ID" value="PIB74652.1"/>
    <property type="molecule type" value="Genomic_DNA"/>
</dbReference>
<dbReference type="PANTHER" id="PTHR43022">
    <property type="entry name" value="PROTEIN SMF"/>
    <property type="match status" value="1"/>
</dbReference>
<evidence type="ECO:0000256" key="1">
    <source>
        <dbReference type="ARBA" id="ARBA00006525"/>
    </source>
</evidence>
<reference evidence="4 5" key="1">
    <citation type="journal article" date="2017" name="Infect. Genet. Evol.">
        <title>The new phylogeny of the genus Mycobacterium: The old and the news.</title>
        <authorList>
            <person name="Tortoli E."/>
            <person name="Fedrizzi T."/>
            <person name="Meehan C.J."/>
            <person name="Trovato A."/>
            <person name="Grottola A."/>
            <person name="Giacobazzi E."/>
            <person name="Serpini G.F."/>
            <person name="Tagliazucchi S."/>
            <person name="Fabio A."/>
            <person name="Bettua C."/>
            <person name="Bertorelli R."/>
            <person name="Frascaro F."/>
            <person name="De Sanctis V."/>
            <person name="Pecorari M."/>
            <person name="Jousson O."/>
            <person name="Segata N."/>
            <person name="Cirillo D.M."/>
        </authorList>
    </citation>
    <scope>NUCLEOTIDE SEQUENCE [LARGE SCALE GENOMIC DNA]</scope>
    <source>
        <strain evidence="4 5">CIP1034565</strain>
    </source>
</reference>
<dbReference type="RefSeq" id="WP_090585366.1">
    <property type="nucleotide sequence ID" value="NZ_CP104302.1"/>
</dbReference>
<organism evidence="4 5">
    <name type="scientific">Mycolicibacterium brumae</name>
    <dbReference type="NCBI Taxonomy" id="85968"/>
    <lineage>
        <taxon>Bacteria</taxon>
        <taxon>Bacillati</taxon>
        <taxon>Actinomycetota</taxon>
        <taxon>Actinomycetes</taxon>
        <taxon>Mycobacteriales</taxon>
        <taxon>Mycobacteriaceae</taxon>
        <taxon>Mycolicibacterium</taxon>
    </lineage>
</organism>
<dbReference type="NCBIfam" id="TIGR00732">
    <property type="entry name" value="dprA"/>
    <property type="match status" value="1"/>
</dbReference>
<gene>
    <name evidence="4" type="primary">dprA</name>
    <name evidence="4" type="ORF">CQY22_012220</name>
</gene>
<feature type="domain" description="DprA winged helix" evidence="3">
    <location>
        <begin position="316"/>
        <end position="374"/>
    </location>
</feature>
<dbReference type="OrthoDB" id="9785707at2"/>
<proteinExistence type="inferred from homology"/>
<dbReference type="AlphaFoldDB" id="A0A2G5P8I0"/>
<dbReference type="Pfam" id="PF17782">
    <property type="entry name" value="WHD_DprA"/>
    <property type="match status" value="1"/>
</dbReference>
<dbReference type="PANTHER" id="PTHR43022:SF1">
    <property type="entry name" value="PROTEIN SMF"/>
    <property type="match status" value="1"/>
</dbReference>